<dbReference type="AlphaFoldDB" id="A0A365P3K9"/>
<sequence>MKNKLFTYTNVIVLHVLIAFAVFALPFLSKIYGLIIPFLGTVLVLNTKNKNNEALLVAGYVIGSEVFLRMTGGNIAHEIAKYEVIYFLFLGMLFKGFSYKSIIYILFMLLLLPGIYLGANVLGHEIDVRKAILFNVLGEITLFVSALYCFEKKITLEQIHFLLKALSLPIVSVLTYLFLYNPSIKDVVTSTQSNFETSGGFGPNQVSTILGLGMFCFFALLVLFSKTRNLQMIHLTLLIIASFRGIVTFSRGGVFTALAMIAVLIGVLYWYANAKTKNLILILSVCAVLIGGFVWTYSVVQTSGMIENRYANKDARGREKEDRLGGREQIANTEIQMFMENPIWGIGVGKNKEYREQMTGIVAASHNEITRLLAEHGMFGIMALLILLITPLITYFTNREHVFLLPFFIFWLLTINHAAMRLAAPGFIYALTLLKVRFKDESPSAVSGEPTE</sequence>
<dbReference type="OrthoDB" id="1118890at2"/>
<evidence type="ECO:0000313" key="8">
    <source>
        <dbReference type="Proteomes" id="UP000253319"/>
    </source>
</evidence>
<keyword evidence="2 5" id="KW-0812">Transmembrane</keyword>
<gene>
    <name evidence="7" type="ORF">DPN68_03035</name>
</gene>
<protein>
    <submittedName>
        <fullName evidence="7">O-antigen ligase domain-containing protein</fullName>
    </submittedName>
</protein>
<dbReference type="GO" id="GO:0016874">
    <property type="term" value="F:ligase activity"/>
    <property type="evidence" value="ECO:0007669"/>
    <property type="project" value="UniProtKB-KW"/>
</dbReference>
<comment type="subcellular location">
    <subcellularLocation>
        <location evidence="1">Membrane</location>
        <topology evidence="1">Multi-pass membrane protein</topology>
    </subcellularLocation>
</comment>
<keyword evidence="3 5" id="KW-1133">Transmembrane helix</keyword>
<feature type="transmembrane region" description="Helical" evidence="5">
    <location>
        <begin position="102"/>
        <end position="119"/>
    </location>
</feature>
<feature type="transmembrane region" description="Helical" evidence="5">
    <location>
        <begin position="201"/>
        <end position="223"/>
    </location>
</feature>
<feature type="transmembrane region" description="Helical" evidence="5">
    <location>
        <begin position="403"/>
        <end position="424"/>
    </location>
</feature>
<evidence type="ECO:0000256" key="5">
    <source>
        <dbReference type="SAM" id="Phobius"/>
    </source>
</evidence>
<dbReference type="PANTHER" id="PTHR37422:SF13">
    <property type="entry name" value="LIPOPOLYSACCHARIDE BIOSYNTHESIS PROTEIN PA4999-RELATED"/>
    <property type="match status" value="1"/>
</dbReference>
<dbReference type="InterPro" id="IPR007016">
    <property type="entry name" value="O-antigen_ligase-rel_domated"/>
</dbReference>
<feature type="transmembrane region" description="Helical" evidence="5">
    <location>
        <begin position="162"/>
        <end position="181"/>
    </location>
</feature>
<proteinExistence type="predicted"/>
<keyword evidence="7" id="KW-0436">Ligase</keyword>
<dbReference type="RefSeq" id="WP_113988123.1">
    <property type="nucleotide sequence ID" value="NZ_QLST01000003.1"/>
</dbReference>
<evidence type="ECO:0000256" key="3">
    <source>
        <dbReference type="ARBA" id="ARBA00022989"/>
    </source>
</evidence>
<feature type="transmembrane region" description="Helical" evidence="5">
    <location>
        <begin position="131"/>
        <end position="150"/>
    </location>
</feature>
<reference evidence="7 8" key="1">
    <citation type="submission" date="2018-06" db="EMBL/GenBank/DDBJ databases">
        <title>Flavobacterium tibetense sp. nov., isolated from a wetland YonghuCo on Tibetan Plateau.</title>
        <authorList>
            <person name="Xing P."/>
            <person name="Phurbu D."/>
            <person name="Lu H."/>
        </authorList>
    </citation>
    <scope>NUCLEOTIDE SEQUENCE [LARGE SCALE GENOMIC DNA]</scope>
    <source>
        <strain evidence="7 8">YH5</strain>
    </source>
</reference>
<keyword evidence="4 5" id="KW-0472">Membrane</keyword>
<feature type="transmembrane region" description="Helical" evidence="5">
    <location>
        <begin position="253"/>
        <end position="272"/>
    </location>
</feature>
<evidence type="ECO:0000256" key="4">
    <source>
        <dbReference type="ARBA" id="ARBA00023136"/>
    </source>
</evidence>
<dbReference type="Pfam" id="PF04932">
    <property type="entry name" value="Wzy_C"/>
    <property type="match status" value="1"/>
</dbReference>
<feature type="domain" description="O-antigen ligase-related" evidence="6">
    <location>
        <begin position="237"/>
        <end position="384"/>
    </location>
</feature>
<comment type="caution">
    <text evidence="7">The sequence shown here is derived from an EMBL/GenBank/DDBJ whole genome shotgun (WGS) entry which is preliminary data.</text>
</comment>
<feature type="transmembrane region" description="Helical" evidence="5">
    <location>
        <begin position="5"/>
        <end position="25"/>
    </location>
</feature>
<feature type="transmembrane region" description="Helical" evidence="5">
    <location>
        <begin position="279"/>
        <end position="300"/>
    </location>
</feature>
<dbReference type="InterPro" id="IPR051533">
    <property type="entry name" value="WaaL-like"/>
</dbReference>
<evidence type="ECO:0000259" key="6">
    <source>
        <dbReference type="Pfam" id="PF04932"/>
    </source>
</evidence>
<dbReference type="GO" id="GO:0016020">
    <property type="term" value="C:membrane"/>
    <property type="evidence" value="ECO:0007669"/>
    <property type="project" value="UniProtKB-SubCell"/>
</dbReference>
<organism evidence="7 8">
    <name type="scientific">Flavobacterium tibetense</name>
    <dbReference type="NCBI Taxonomy" id="2233533"/>
    <lineage>
        <taxon>Bacteria</taxon>
        <taxon>Pseudomonadati</taxon>
        <taxon>Bacteroidota</taxon>
        <taxon>Flavobacteriia</taxon>
        <taxon>Flavobacteriales</taxon>
        <taxon>Flavobacteriaceae</taxon>
        <taxon>Flavobacterium</taxon>
    </lineage>
</organism>
<feature type="transmembrane region" description="Helical" evidence="5">
    <location>
        <begin position="377"/>
        <end position="396"/>
    </location>
</feature>
<accession>A0A365P3K9</accession>
<evidence type="ECO:0000256" key="2">
    <source>
        <dbReference type="ARBA" id="ARBA00022692"/>
    </source>
</evidence>
<name>A0A365P3K9_9FLAO</name>
<dbReference type="Proteomes" id="UP000253319">
    <property type="component" value="Unassembled WGS sequence"/>
</dbReference>
<dbReference type="PANTHER" id="PTHR37422">
    <property type="entry name" value="TEICHURONIC ACID BIOSYNTHESIS PROTEIN TUAE"/>
    <property type="match status" value="1"/>
</dbReference>
<evidence type="ECO:0000256" key="1">
    <source>
        <dbReference type="ARBA" id="ARBA00004141"/>
    </source>
</evidence>
<dbReference type="EMBL" id="QLST01000003">
    <property type="protein sequence ID" value="RBA29154.1"/>
    <property type="molecule type" value="Genomic_DNA"/>
</dbReference>
<keyword evidence="8" id="KW-1185">Reference proteome</keyword>
<evidence type="ECO:0000313" key="7">
    <source>
        <dbReference type="EMBL" id="RBA29154.1"/>
    </source>
</evidence>